<dbReference type="PANTHER" id="PTHR30136">
    <property type="entry name" value="HELIX-TURN-HELIX TRANSCRIPTIONAL REGULATOR, ICLR FAMILY"/>
    <property type="match status" value="1"/>
</dbReference>
<dbReference type="Proteomes" id="UP001549104">
    <property type="component" value="Unassembled WGS sequence"/>
</dbReference>
<dbReference type="PANTHER" id="PTHR30136:SF35">
    <property type="entry name" value="HTH-TYPE TRANSCRIPTIONAL REGULATOR RV1719"/>
    <property type="match status" value="1"/>
</dbReference>
<accession>A0ABV2K396</accession>
<dbReference type="InterPro" id="IPR036388">
    <property type="entry name" value="WH-like_DNA-bd_sf"/>
</dbReference>
<evidence type="ECO:0000313" key="7">
    <source>
        <dbReference type="Proteomes" id="UP001549104"/>
    </source>
</evidence>
<keyword evidence="2 6" id="KW-0238">DNA-binding</keyword>
<dbReference type="PROSITE" id="PS51078">
    <property type="entry name" value="ICLR_ED"/>
    <property type="match status" value="1"/>
</dbReference>
<evidence type="ECO:0000259" key="4">
    <source>
        <dbReference type="PROSITE" id="PS51077"/>
    </source>
</evidence>
<dbReference type="Pfam" id="PF01614">
    <property type="entry name" value="IclR_C"/>
    <property type="match status" value="1"/>
</dbReference>
<dbReference type="SUPFAM" id="SSF46785">
    <property type="entry name" value="Winged helix' DNA-binding domain"/>
    <property type="match status" value="1"/>
</dbReference>
<reference evidence="6 7" key="1">
    <citation type="submission" date="2024-06" db="EMBL/GenBank/DDBJ databases">
        <title>Sorghum-associated microbial communities from plants grown in Nebraska, USA.</title>
        <authorList>
            <person name="Schachtman D."/>
        </authorList>
    </citation>
    <scope>NUCLEOTIDE SEQUENCE [LARGE SCALE GENOMIC DNA]</scope>
    <source>
        <strain evidence="6 7">1288</strain>
    </source>
</reference>
<protein>
    <submittedName>
        <fullName evidence="6">DNA-binding IclR family transcriptional regulator</fullName>
    </submittedName>
</protein>
<dbReference type="InterPro" id="IPR029016">
    <property type="entry name" value="GAF-like_dom_sf"/>
</dbReference>
<sequence length="243" mass="27477">MSTEKTLDILDLFDLNDRALTVAQISEKIKQPQSSVYRYVRLLRERDLLREERKGFYSLGYKMLKYYRILRLDSNLAVIAEEEMKKLTSELNETSILLVPSNLQAVCIATVSSQHKIKVTSEPGEILPLYGGASSKSLLAYLDERVLESLYTKTEVLAYTENTITSLSEMKAHLQEIRNKGYAFSDSEIDESVVGYGVPIFDSNNTVVASLSVAGLKDNMLKKDSKKIVQSLKETAEKIQKYL</sequence>
<evidence type="ECO:0000256" key="3">
    <source>
        <dbReference type="ARBA" id="ARBA00023163"/>
    </source>
</evidence>
<keyword evidence="1" id="KW-0805">Transcription regulation</keyword>
<gene>
    <name evidence="6" type="ORF">ABIC55_000625</name>
</gene>
<dbReference type="InterPro" id="IPR005471">
    <property type="entry name" value="Tscrpt_reg_IclR_N"/>
</dbReference>
<dbReference type="GO" id="GO:0003677">
    <property type="term" value="F:DNA binding"/>
    <property type="evidence" value="ECO:0007669"/>
    <property type="project" value="UniProtKB-KW"/>
</dbReference>
<evidence type="ECO:0000256" key="1">
    <source>
        <dbReference type="ARBA" id="ARBA00023015"/>
    </source>
</evidence>
<proteinExistence type="predicted"/>
<evidence type="ECO:0000256" key="2">
    <source>
        <dbReference type="ARBA" id="ARBA00023125"/>
    </source>
</evidence>
<feature type="domain" description="HTH iclR-type" evidence="4">
    <location>
        <begin position="1"/>
        <end position="61"/>
    </location>
</feature>
<feature type="domain" description="IclR-ED" evidence="5">
    <location>
        <begin position="55"/>
        <end position="243"/>
    </location>
</feature>
<organism evidence="6 7">
    <name type="scientific">Sporosarcina psychrophila</name>
    <name type="common">Bacillus psychrophilus</name>
    <dbReference type="NCBI Taxonomy" id="1476"/>
    <lineage>
        <taxon>Bacteria</taxon>
        <taxon>Bacillati</taxon>
        <taxon>Bacillota</taxon>
        <taxon>Bacilli</taxon>
        <taxon>Bacillales</taxon>
        <taxon>Caryophanaceae</taxon>
        <taxon>Sporosarcina</taxon>
    </lineage>
</organism>
<dbReference type="InterPro" id="IPR036390">
    <property type="entry name" value="WH_DNA-bd_sf"/>
</dbReference>
<keyword evidence="7" id="KW-1185">Reference proteome</keyword>
<dbReference type="PROSITE" id="PS51077">
    <property type="entry name" value="HTH_ICLR"/>
    <property type="match status" value="1"/>
</dbReference>
<dbReference type="InterPro" id="IPR014757">
    <property type="entry name" value="Tscrpt_reg_IclR_C"/>
</dbReference>
<dbReference type="Gene3D" id="3.30.450.40">
    <property type="match status" value="1"/>
</dbReference>
<evidence type="ECO:0000259" key="5">
    <source>
        <dbReference type="PROSITE" id="PS51078"/>
    </source>
</evidence>
<name>A0ABV2K396_SPOPS</name>
<dbReference type="RefSeq" id="WP_354312121.1">
    <property type="nucleotide sequence ID" value="NZ_JBEPME010000001.1"/>
</dbReference>
<dbReference type="InterPro" id="IPR050707">
    <property type="entry name" value="HTH_MetabolicPath_Reg"/>
</dbReference>
<keyword evidence="3" id="KW-0804">Transcription</keyword>
<dbReference type="Pfam" id="PF09339">
    <property type="entry name" value="HTH_IclR"/>
    <property type="match status" value="1"/>
</dbReference>
<comment type="caution">
    <text evidence="6">The sequence shown here is derived from an EMBL/GenBank/DDBJ whole genome shotgun (WGS) entry which is preliminary data.</text>
</comment>
<dbReference type="EMBL" id="JBEPME010000001">
    <property type="protein sequence ID" value="MET3655541.1"/>
    <property type="molecule type" value="Genomic_DNA"/>
</dbReference>
<dbReference type="SUPFAM" id="SSF55781">
    <property type="entry name" value="GAF domain-like"/>
    <property type="match status" value="1"/>
</dbReference>
<dbReference type="Gene3D" id="1.10.10.10">
    <property type="entry name" value="Winged helix-like DNA-binding domain superfamily/Winged helix DNA-binding domain"/>
    <property type="match status" value="1"/>
</dbReference>
<evidence type="ECO:0000313" key="6">
    <source>
        <dbReference type="EMBL" id="MET3655541.1"/>
    </source>
</evidence>